<evidence type="ECO:0000256" key="3">
    <source>
        <dbReference type="SAM" id="MobiDB-lite"/>
    </source>
</evidence>
<dbReference type="PANTHER" id="PTHR22906">
    <property type="entry name" value="PROPERDIN"/>
    <property type="match status" value="1"/>
</dbReference>
<dbReference type="EMBL" id="CAXAMM010004792">
    <property type="protein sequence ID" value="CAK9004972.1"/>
    <property type="molecule type" value="Genomic_DNA"/>
</dbReference>
<feature type="transmembrane region" description="Helical" evidence="4">
    <location>
        <begin position="1322"/>
        <end position="1343"/>
    </location>
</feature>
<feature type="compositionally biased region" description="Low complexity" evidence="3">
    <location>
        <begin position="1476"/>
        <end position="1488"/>
    </location>
</feature>
<sequence>MEIILVQLCSHHCWQRQELPSLCGVVEAVLLHGGTWRRVATAALFKIDSETSSALTPQIVRKPKNIRVEVSGTTGAPGSNASVHLHSGEEVPIDCQWADWHEWEACTKSCNKGITHRTRDILRPANSLGAECLGETRQTANCHEEPCPCDLGPWSDWSNCAGDCAGQADRAVRTREVLEKGNQSHCIEVLEQEKACACTQPSADGDDDTMTAADLRAQNLAGGTGSSQESNPDDRRVSGALELELPDPVTFSSDPAAETAAQAAISELVGQSGTDLSTLAVSLMPAVNQNHTVDCWYSLVLPEAEALAVAGRLHGVETSEATQHLGAELLRLGLSSSVTVKGITATEGATEFQAVSEASEDVAREDTITELVDEEDEGKDKLDSAETLNELLHLSATELCVLKQSWEMFMKSLGGERETVGDAIFGALSHRLTCIKEAFQGRPRAIISLNLFNGFRLLCDKSPVPEDLRVHVETLAFKHLGCEINQQRVDGVTEAFLELVTQNVPDLPPGSVNVWQKVLTYTGSCCRYISSTYTDRLKIIQDDWRVIQSAQDQEHEEGTEEHVNRSFAGMCAFSSEVIGQPTEGWMEEILQVFDVLVERIGNPSHLMEECELLAISMITKAKDIQFEKFKPVMLAALRSLLPKSWSMTHETAWEWLWATISHNLRESTIKAREFKPYNAQLFSKLGEGEMDFFRNNLYSDFLAKCPASQEIFKQPGGGRDAEVSVLATSKIGDLKVAAQKSLGQGFLKLLSPDGQLLNPTAALAELGLKDGETWTSNTPAKLVAGKEDESQTRLHYIADRVLQSSYEMFHTPKDEMVDDLSGLGLRHVGYGVPIELFAPFTDSCVAVVKDVVANMAKEANLAASTTPTKKISSSTITGGDSDEVQELMVEGFRWSIGLVARLLMRIITEGSTAVMQAIYQDSAQLLGAALREAPRSERSLLQLRVRVGSQAISPLYWALRSGAHTAAKTMLEDVLTIRADRDRYYYGVDHLFTHQPEVAADLLQEAPKLAKVLLDGLIWRSHKTEEGLRPVIYYMEHLVQDPDETQMISRAFVSFVRFKNPGLIVHPILVFVSDLVWDKLARSYFLWDQIFRLVNFVIFLISACFMNRAEVMLDPVWSKFLMAARVLVYTMGFGKLLYSHIYEMHKASVRKEWKQMLGIRVPKYLLKTTEMLSFFLMVDMAFMLTAEPLLHCFGYEADVLIAFTCGAWTDELSFVYQFFSIMGIFLYVALIFGIGSSISIQISEYRVLCLRAVKQVMLCFGVVALAILTFALSINAMTREVRNISMSHEWKDLGSIVTNLFQLAVGMLDLEVLGHMADESPFMLMVLAAFMLLVYTFFFNLLISQFCGVHSALAKDSEGHARLSRGEVILDTLKAVQMKRWKQFVTSLALEKRVDFAEGDIGLPGGLKVFEPAGANPKTQDQIIRFGGHTDPSLPWPEKHHDEGNSTEKMIQKTIQKSLQHYLGKKGGTDSDFTLSSSHNSSSRNGGD</sequence>
<proteinExistence type="predicted"/>
<dbReference type="PANTHER" id="PTHR22906:SF21">
    <property type="entry name" value="SEMA DOMAIN-CONTAINING PROTEIN"/>
    <property type="match status" value="1"/>
</dbReference>
<dbReference type="Proteomes" id="UP001642464">
    <property type="component" value="Unassembled WGS sequence"/>
</dbReference>
<accession>A0ABP0ISA9</accession>
<feature type="transmembrane region" description="Helical" evidence="4">
    <location>
        <begin position="1120"/>
        <end position="1143"/>
    </location>
</feature>
<keyword evidence="1" id="KW-0677">Repeat</keyword>
<dbReference type="Pfam" id="PF00090">
    <property type="entry name" value="TSP_1"/>
    <property type="match status" value="1"/>
</dbReference>
<feature type="compositionally biased region" description="Polar residues" evidence="3">
    <location>
        <begin position="1447"/>
        <end position="1459"/>
    </location>
</feature>
<name>A0ABP0ISA9_9DINO</name>
<dbReference type="InterPro" id="IPR036383">
    <property type="entry name" value="TSP1_rpt_sf"/>
</dbReference>
<evidence type="ECO:0000313" key="5">
    <source>
        <dbReference type="EMBL" id="CAK9004972.1"/>
    </source>
</evidence>
<dbReference type="InterPro" id="IPR052065">
    <property type="entry name" value="Compl_asym_regulator"/>
</dbReference>
<evidence type="ECO:0000256" key="2">
    <source>
        <dbReference type="ARBA" id="ARBA00023157"/>
    </source>
</evidence>
<organism evidence="5 6">
    <name type="scientific">Durusdinium trenchii</name>
    <dbReference type="NCBI Taxonomy" id="1381693"/>
    <lineage>
        <taxon>Eukaryota</taxon>
        <taxon>Sar</taxon>
        <taxon>Alveolata</taxon>
        <taxon>Dinophyceae</taxon>
        <taxon>Suessiales</taxon>
        <taxon>Symbiodiniaceae</taxon>
        <taxon>Durusdinium</taxon>
    </lineage>
</organism>
<dbReference type="InterPro" id="IPR000884">
    <property type="entry name" value="TSP1_rpt"/>
</dbReference>
<protein>
    <submittedName>
        <fullName evidence="5">Hemicentin-1 (Fibulin-6) (FIBL-6)</fullName>
    </submittedName>
</protein>
<evidence type="ECO:0000256" key="4">
    <source>
        <dbReference type="SAM" id="Phobius"/>
    </source>
</evidence>
<feature type="transmembrane region" description="Helical" evidence="4">
    <location>
        <begin position="1256"/>
        <end position="1273"/>
    </location>
</feature>
<feature type="compositionally biased region" description="Basic and acidic residues" evidence="3">
    <location>
        <begin position="1437"/>
        <end position="1446"/>
    </location>
</feature>
<dbReference type="Gene3D" id="2.20.100.10">
    <property type="entry name" value="Thrombospondin type-1 (TSP1) repeat"/>
    <property type="match status" value="2"/>
</dbReference>
<dbReference type="SUPFAM" id="SSF82895">
    <property type="entry name" value="TSP-1 type 1 repeat"/>
    <property type="match status" value="1"/>
</dbReference>
<reference evidence="5 6" key="1">
    <citation type="submission" date="2024-02" db="EMBL/GenBank/DDBJ databases">
        <authorList>
            <person name="Chen Y."/>
            <person name="Shah S."/>
            <person name="Dougan E. K."/>
            <person name="Thang M."/>
            <person name="Chan C."/>
        </authorList>
    </citation>
    <scope>NUCLEOTIDE SEQUENCE [LARGE SCALE GENOMIC DNA]</scope>
</reference>
<evidence type="ECO:0000256" key="1">
    <source>
        <dbReference type="ARBA" id="ARBA00022737"/>
    </source>
</evidence>
<gene>
    <name evidence="5" type="ORF">SCF082_LOCUS8399</name>
</gene>
<keyword evidence="4" id="KW-0472">Membrane</keyword>
<dbReference type="Gene3D" id="1.10.490.10">
    <property type="entry name" value="Globins"/>
    <property type="match status" value="1"/>
</dbReference>
<feature type="transmembrane region" description="Helical" evidence="4">
    <location>
        <begin position="1164"/>
        <end position="1184"/>
    </location>
</feature>
<keyword evidence="4" id="KW-1133">Transmembrane helix</keyword>
<feature type="region of interest" description="Disordered" evidence="3">
    <location>
        <begin position="1427"/>
        <end position="1488"/>
    </location>
</feature>
<dbReference type="PROSITE" id="PS50092">
    <property type="entry name" value="TSP1"/>
    <property type="match status" value="1"/>
</dbReference>
<dbReference type="SMART" id="SM00209">
    <property type="entry name" value="TSP1"/>
    <property type="match status" value="2"/>
</dbReference>
<feature type="transmembrane region" description="Helical" evidence="4">
    <location>
        <begin position="1214"/>
        <end position="1235"/>
    </location>
</feature>
<feature type="transmembrane region" description="Helical" evidence="4">
    <location>
        <begin position="1058"/>
        <end position="1077"/>
    </location>
</feature>
<keyword evidence="2" id="KW-1015">Disulfide bond</keyword>
<evidence type="ECO:0000313" key="6">
    <source>
        <dbReference type="Proteomes" id="UP001642464"/>
    </source>
</evidence>
<comment type="caution">
    <text evidence="5">The sequence shown here is derived from an EMBL/GenBank/DDBJ whole genome shotgun (WGS) entry which is preliminary data.</text>
</comment>
<keyword evidence="4" id="KW-0812">Transmembrane</keyword>
<keyword evidence="6" id="KW-1185">Reference proteome</keyword>
<feature type="transmembrane region" description="Helical" evidence="4">
    <location>
        <begin position="1089"/>
        <end position="1108"/>
    </location>
</feature>
<dbReference type="InterPro" id="IPR012292">
    <property type="entry name" value="Globin/Proto"/>
</dbReference>